<accession>A0A2T7P5L2</accession>
<protein>
    <recommendedName>
        <fullName evidence="3">RING-type domain-containing protein</fullName>
    </recommendedName>
</protein>
<dbReference type="OrthoDB" id="6132584at2759"/>
<keyword evidence="2" id="KW-1185">Reference proteome</keyword>
<dbReference type="AlphaFoldDB" id="A0A2T7P5L2"/>
<name>A0A2T7P5L2_POMCA</name>
<organism evidence="1 2">
    <name type="scientific">Pomacea canaliculata</name>
    <name type="common">Golden apple snail</name>
    <dbReference type="NCBI Taxonomy" id="400727"/>
    <lineage>
        <taxon>Eukaryota</taxon>
        <taxon>Metazoa</taxon>
        <taxon>Spiralia</taxon>
        <taxon>Lophotrochozoa</taxon>
        <taxon>Mollusca</taxon>
        <taxon>Gastropoda</taxon>
        <taxon>Caenogastropoda</taxon>
        <taxon>Architaenioglossa</taxon>
        <taxon>Ampullarioidea</taxon>
        <taxon>Ampullariidae</taxon>
        <taxon>Pomacea</taxon>
    </lineage>
</organism>
<evidence type="ECO:0000313" key="2">
    <source>
        <dbReference type="Proteomes" id="UP000245119"/>
    </source>
</evidence>
<comment type="caution">
    <text evidence="1">The sequence shown here is derived from an EMBL/GenBank/DDBJ whole genome shotgun (WGS) entry which is preliminary data.</text>
</comment>
<dbReference type="EMBL" id="PZQS01000006">
    <property type="protein sequence ID" value="PVD28722.1"/>
    <property type="molecule type" value="Genomic_DNA"/>
</dbReference>
<dbReference type="Pfam" id="PF13920">
    <property type="entry name" value="zf-C3HC4_3"/>
    <property type="match status" value="1"/>
</dbReference>
<reference evidence="1 2" key="1">
    <citation type="submission" date="2018-04" db="EMBL/GenBank/DDBJ databases">
        <title>The genome of golden apple snail Pomacea canaliculata provides insight into stress tolerance and invasive adaptation.</title>
        <authorList>
            <person name="Liu C."/>
            <person name="Liu B."/>
            <person name="Ren Y."/>
            <person name="Zhang Y."/>
            <person name="Wang H."/>
            <person name="Li S."/>
            <person name="Jiang F."/>
            <person name="Yin L."/>
            <person name="Zhang G."/>
            <person name="Qian W."/>
            <person name="Fan W."/>
        </authorList>
    </citation>
    <scope>NUCLEOTIDE SEQUENCE [LARGE SCALE GENOMIC DNA]</scope>
    <source>
        <strain evidence="1">SZHN2017</strain>
        <tissue evidence="1">Muscle</tissue>
    </source>
</reference>
<sequence length="120" mass="12972">MQTHEATVYVTHVSHTREATATGSKLRSLAAQGGIPCDSVSLTSDSRPQMTGTRIQLDSVHEILTCRKCRHREVDTVLLPCGHLCACSACASDMTQCLSTVRGHENIGDLSFVVKCNKIS</sequence>
<proteinExistence type="predicted"/>
<dbReference type="Gene3D" id="3.30.40.10">
    <property type="entry name" value="Zinc/RING finger domain, C3HC4 (zinc finger)"/>
    <property type="match status" value="1"/>
</dbReference>
<evidence type="ECO:0008006" key="3">
    <source>
        <dbReference type="Google" id="ProtNLM"/>
    </source>
</evidence>
<evidence type="ECO:0000313" key="1">
    <source>
        <dbReference type="EMBL" id="PVD28722.1"/>
    </source>
</evidence>
<dbReference type="InterPro" id="IPR013083">
    <property type="entry name" value="Znf_RING/FYVE/PHD"/>
</dbReference>
<gene>
    <name evidence="1" type="ORF">C0Q70_11316</name>
</gene>
<dbReference type="Proteomes" id="UP000245119">
    <property type="component" value="Linkage Group LG6"/>
</dbReference>